<accession>A0A518AHQ9</accession>
<dbReference type="Proteomes" id="UP000315750">
    <property type="component" value="Chromosome"/>
</dbReference>
<evidence type="ECO:0000313" key="2">
    <source>
        <dbReference type="Proteomes" id="UP000315750"/>
    </source>
</evidence>
<protein>
    <submittedName>
        <fullName evidence="1">Uncharacterized protein</fullName>
    </submittedName>
</protein>
<dbReference type="RefSeq" id="WP_231943730.1">
    <property type="nucleotide sequence ID" value="NZ_CP036278.1"/>
</dbReference>
<name>A0A518AHQ9_9BACT</name>
<gene>
    <name evidence="1" type="ORF">Pan181_04520</name>
</gene>
<dbReference type="EMBL" id="CP036278">
    <property type="protein sequence ID" value="QDU54271.1"/>
    <property type="molecule type" value="Genomic_DNA"/>
</dbReference>
<dbReference type="KEGG" id="amuc:Pan181_04520"/>
<organism evidence="1 2">
    <name type="scientific">Aeoliella mucimassa</name>
    <dbReference type="NCBI Taxonomy" id="2527972"/>
    <lineage>
        <taxon>Bacteria</taxon>
        <taxon>Pseudomonadati</taxon>
        <taxon>Planctomycetota</taxon>
        <taxon>Planctomycetia</taxon>
        <taxon>Pirellulales</taxon>
        <taxon>Lacipirellulaceae</taxon>
        <taxon>Aeoliella</taxon>
    </lineage>
</organism>
<evidence type="ECO:0000313" key="1">
    <source>
        <dbReference type="EMBL" id="QDU54271.1"/>
    </source>
</evidence>
<sequence length="351" mass="40041">MNAVRELIRLATEGDGRKSTYDQALELGALICPEILGPDVSLIRRNRESDTAREYRQRAEAKTLKEGKQVEALELLDVEIAELESLFNTAKNQQKTDRLKRRLTELRRARGEIAPQRQTEHAIIFRDAYNVERDVPELGMGNACRDFLLSDGEVLRLRVFHPDNAEHVSGADVIYEKHHPKEQKASIAAIQYKIWEDRTLYLNDPRMKQQLLKLKSFFCDKNVCVAGHEDHPFRFPYCAGFLRPTDRLQMEDQKLASSGEHIPVCQIDRLKSEGVKGGECLTYNDVRRLSLSHEEFEGLFTTGKIGSKTLTYPELLDLYKGISGLTDPNRVLIHAQEFASPSEDQPSLFST</sequence>
<dbReference type="AlphaFoldDB" id="A0A518AHQ9"/>
<proteinExistence type="predicted"/>
<keyword evidence="2" id="KW-1185">Reference proteome</keyword>
<reference evidence="1 2" key="1">
    <citation type="submission" date="2019-02" db="EMBL/GenBank/DDBJ databases">
        <title>Deep-cultivation of Planctomycetes and their phenomic and genomic characterization uncovers novel biology.</title>
        <authorList>
            <person name="Wiegand S."/>
            <person name="Jogler M."/>
            <person name="Boedeker C."/>
            <person name="Pinto D."/>
            <person name="Vollmers J."/>
            <person name="Rivas-Marin E."/>
            <person name="Kohn T."/>
            <person name="Peeters S.H."/>
            <person name="Heuer A."/>
            <person name="Rast P."/>
            <person name="Oberbeckmann S."/>
            <person name="Bunk B."/>
            <person name="Jeske O."/>
            <person name="Meyerdierks A."/>
            <person name="Storesund J.E."/>
            <person name="Kallscheuer N."/>
            <person name="Luecker S."/>
            <person name="Lage O.M."/>
            <person name="Pohl T."/>
            <person name="Merkel B.J."/>
            <person name="Hornburger P."/>
            <person name="Mueller R.-W."/>
            <person name="Bruemmer F."/>
            <person name="Labrenz M."/>
            <person name="Spormann A.M."/>
            <person name="Op den Camp H."/>
            <person name="Overmann J."/>
            <person name="Amann R."/>
            <person name="Jetten M.S.M."/>
            <person name="Mascher T."/>
            <person name="Medema M.H."/>
            <person name="Devos D.P."/>
            <person name="Kaster A.-K."/>
            <person name="Ovreas L."/>
            <person name="Rohde M."/>
            <person name="Galperin M.Y."/>
            <person name="Jogler C."/>
        </authorList>
    </citation>
    <scope>NUCLEOTIDE SEQUENCE [LARGE SCALE GENOMIC DNA]</scope>
    <source>
        <strain evidence="1 2">Pan181</strain>
    </source>
</reference>